<evidence type="ECO:0000256" key="1">
    <source>
        <dbReference type="SAM" id="MobiDB-lite"/>
    </source>
</evidence>
<dbReference type="PANTHER" id="PTHR23317">
    <property type="entry name" value="DEDICATOR OF CYTOKINESIS DOCK"/>
    <property type="match status" value="1"/>
</dbReference>
<evidence type="ECO:0000313" key="2">
    <source>
        <dbReference type="EMBL" id="GLD58918.1"/>
    </source>
</evidence>
<reference evidence="2" key="1">
    <citation type="submission" date="2022-08" db="EMBL/GenBank/DDBJ databases">
        <title>Genome sequencing of akame (Lates japonicus).</title>
        <authorList>
            <person name="Hashiguchi Y."/>
            <person name="Takahashi H."/>
        </authorList>
    </citation>
    <scope>NUCLEOTIDE SEQUENCE</scope>
    <source>
        <strain evidence="2">Kochi</strain>
    </source>
</reference>
<gene>
    <name evidence="2" type="ORF">AKAME5_002887500</name>
</gene>
<evidence type="ECO:0000313" key="3">
    <source>
        <dbReference type="Proteomes" id="UP001279410"/>
    </source>
</evidence>
<feature type="compositionally biased region" description="Basic and acidic residues" evidence="1">
    <location>
        <begin position="150"/>
        <end position="169"/>
    </location>
</feature>
<feature type="region of interest" description="Disordered" evidence="1">
    <location>
        <begin position="148"/>
        <end position="170"/>
    </location>
</feature>
<protein>
    <submittedName>
        <fullName evidence="2">Dedicator of cytokinesis protein 7-like protein</fullName>
    </submittedName>
</protein>
<dbReference type="PANTHER" id="PTHR23317:SF65">
    <property type="entry name" value="DEDICATOR OF CYTOKINESIS PROTEIN 6"/>
    <property type="match status" value="1"/>
</dbReference>
<dbReference type="GO" id="GO:0007264">
    <property type="term" value="P:small GTPase-mediated signal transduction"/>
    <property type="evidence" value="ECO:0007669"/>
    <property type="project" value="InterPro"/>
</dbReference>
<dbReference type="EMBL" id="BRZM01004686">
    <property type="protein sequence ID" value="GLD58918.1"/>
    <property type="molecule type" value="Genomic_DNA"/>
</dbReference>
<dbReference type="AlphaFoldDB" id="A0AAD3MQ01"/>
<organism evidence="2 3">
    <name type="scientific">Lates japonicus</name>
    <name type="common">Japanese lates</name>
    <dbReference type="NCBI Taxonomy" id="270547"/>
    <lineage>
        <taxon>Eukaryota</taxon>
        <taxon>Metazoa</taxon>
        <taxon>Chordata</taxon>
        <taxon>Craniata</taxon>
        <taxon>Vertebrata</taxon>
        <taxon>Euteleostomi</taxon>
        <taxon>Actinopterygii</taxon>
        <taxon>Neopterygii</taxon>
        <taxon>Teleostei</taxon>
        <taxon>Neoteleostei</taxon>
        <taxon>Acanthomorphata</taxon>
        <taxon>Carangaria</taxon>
        <taxon>Carangaria incertae sedis</taxon>
        <taxon>Centropomidae</taxon>
        <taxon>Lates</taxon>
    </lineage>
</organism>
<proteinExistence type="predicted"/>
<dbReference type="InterPro" id="IPR026791">
    <property type="entry name" value="DOCK"/>
</dbReference>
<name>A0AAD3MQ01_LATJO</name>
<comment type="caution">
    <text evidence="2">The sequence shown here is derived from an EMBL/GenBank/DDBJ whole genome shotgun (WGS) entry which is preliminary data.</text>
</comment>
<dbReference type="GO" id="GO:0005829">
    <property type="term" value="C:cytosol"/>
    <property type="evidence" value="ECO:0007669"/>
    <property type="project" value="TreeGrafter"/>
</dbReference>
<dbReference type="GO" id="GO:0005085">
    <property type="term" value="F:guanyl-nucleotide exchange factor activity"/>
    <property type="evidence" value="ECO:0007669"/>
    <property type="project" value="InterPro"/>
</dbReference>
<accession>A0AAD3MQ01</accession>
<keyword evidence="3" id="KW-1185">Reference proteome</keyword>
<dbReference type="Proteomes" id="UP001279410">
    <property type="component" value="Unassembled WGS sequence"/>
</dbReference>
<feature type="region of interest" description="Disordered" evidence="1">
    <location>
        <begin position="78"/>
        <end position="106"/>
    </location>
</feature>
<feature type="compositionally biased region" description="Low complexity" evidence="1">
    <location>
        <begin position="87"/>
        <end position="102"/>
    </location>
</feature>
<sequence length="354" mass="39441">MARHLSVRIRSSPIQEQLLAFNAAAMPNSGCVMGGCIGISQSTSPVEPGQWNELVAPSRNWLILSILGNVSSHAPGVEPWPLGQLTQSSPGRPGAPPSGQSALHWNHHCPGRSIRRYSTHTPSQLYKLTEGEAERLVKQTFRLGKTTRRWRQDDQDDAKRRSVSLDETPRGSWASSIFDLKNSSPDALLPSVLERAAAEDMDRRNTEARLQGRHSDLLGLYPPPDEDEAVERCSVPEVPKEHCGQRIMVKCLSLKFEIEIEPIFGTLALYDVKEKKKISENFYFDLNSDQMKGLLKPHTPHIAISTLARSAIFSITYPSADIFLVIKLEKVLQQGDIGECCEPYMVMKESDSTK</sequence>
<feature type="non-terminal residue" evidence="2">
    <location>
        <position position="1"/>
    </location>
</feature>